<comment type="subcellular location">
    <subcellularLocation>
        <location evidence="1">Cell membrane</location>
        <topology evidence="1">Multi-pass membrane protein</topology>
    </subcellularLocation>
</comment>
<proteinExistence type="inferred from homology"/>
<keyword evidence="1" id="KW-1133">Transmembrane helix</keyword>
<keyword evidence="1" id="KW-0813">Transport</keyword>
<keyword evidence="3" id="KW-1185">Reference proteome</keyword>
<accession>A0ABS9ENK4</accession>
<keyword evidence="1" id="KW-1003">Cell membrane</keyword>
<sequence length="225" mass="25275">MSNEILWFAMMLLNFGCIMAIYRLWGKQGLLCWIPVSVILANIQVVKMVSLFGITSTLGNIVYASAFLVTDILSENHGKEDAKQAVYIGFFSLIAMTVIMNLALWFNPHPDDFAQGALETIFKLMPRLALASFMAYGASQLHDVWAFHWWKERTGGRLLWLRNNLSTMVSQALDSVIFTLVAFYGTVPTGVLGEIVLSTYVLKFIVAACDTPFVYWARKIGGERK</sequence>
<comment type="similarity">
    <text evidence="1">Belongs to the vitamin uptake transporter (VUT/ECF) (TC 2.A.88) family. Q precursor transporter subfamily.</text>
</comment>
<evidence type="ECO:0000256" key="1">
    <source>
        <dbReference type="HAMAP-Rule" id="MF_02088"/>
    </source>
</evidence>
<feature type="transmembrane region" description="Helical" evidence="1">
    <location>
        <begin position="30"/>
        <end position="46"/>
    </location>
</feature>
<dbReference type="RefSeq" id="WP_236097760.1">
    <property type="nucleotide sequence ID" value="NZ_JAKGUD010000001.1"/>
</dbReference>
<name>A0ABS9ENK4_9BACT</name>
<reference evidence="2 3" key="1">
    <citation type="submission" date="2022-01" db="EMBL/GenBank/DDBJ databases">
        <title>Dethiosulfovibrio faecalis sp. nov., a novel proteolytic, non-sulfur-reducing bacterium isolated from a marine aquaculture solid waste bioreactor.</title>
        <authorList>
            <person name="Grabowski S."/>
            <person name="Apolinario E."/>
            <person name="Schneider N."/>
            <person name="Marshall C.W."/>
            <person name="Sowers K.R."/>
        </authorList>
    </citation>
    <scope>NUCLEOTIDE SEQUENCE [LARGE SCALE GENOMIC DNA]</scope>
    <source>
        <strain evidence="2 3">DSM 12537</strain>
    </source>
</reference>
<feature type="transmembrane region" description="Helical" evidence="1">
    <location>
        <begin position="52"/>
        <end position="73"/>
    </location>
</feature>
<dbReference type="InterPro" id="IPR003744">
    <property type="entry name" value="YhhQ"/>
</dbReference>
<protein>
    <recommendedName>
        <fullName evidence="1">Probable queuosine precursor transporter</fullName>
        <shortName evidence="1">Q precursor transporter</shortName>
    </recommendedName>
</protein>
<feature type="transmembrane region" description="Helical" evidence="1">
    <location>
        <begin position="197"/>
        <end position="217"/>
    </location>
</feature>
<feature type="transmembrane region" description="Helical" evidence="1">
    <location>
        <begin position="6"/>
        <end position="25"/>
    </location>
</feature>
<gene>
    <name evidence="2" type="ORF">L2W38_00985</name>
</gene>
<dbReference type="PANTHER" id="PTHR34300">
    <property type="entry name" value="QUEUOSINE PRECURSOR TRANSPORTER-RELATED"/>
    <property type="match status" value="1"/>
</dbReference>
<organism evidence="2 3">
    <name type="scientific">Dethiosulfovibrio marinus</name>
    <dbReference type="NCBI Taxonomy" id="133532"/>
    <lineage>
        <taxon>Bacteria</taxon>
        <taxon>Thermotogati</taxon>
        <taxon>Synergistota</taxon>
        <taxon>Synergistia</taxon>
        <taxon>Synergistales</taxon>
        <taxon>Dethiosulfovibrionaceae</taxon>
        <taxon>Dethiosulfovibrio</taxon>
    </lineage>
</organism>
<comment type="function">
    <text evidence="1">Involved in the import of queuosine (Q) precursors, required for Q precursor salvage.</text>
</comment>
<dbReference type="EMBL" id="JAKGUD010000001">
    <property type="protein sequence ID" value="MCF4141393.1"/>
    <property type="molecule type" value="Genomic_DNA"/>
</dbReference>
<feature type="transmembrane region" description="Helical" evidence="1">
    <location>
        <begin position="126"/>
        <end position="147"/>
    </location>
</feature>
<dbReference type="PANTHER" id="PTHR34300:SF2">
    <property type="entry name" value="QUEUOSINE PRECURSOR TRANSPORTER-RELATED"/>
    <property type="match status" value="1"/>
</dbReference>
<keyword evidence="1" id="KW-0472">Membrane</keyword>
<evidence type="ECO:0000313" key="3">
    <source>
        <dbReference type="Proteomes" id="UP001200430"/>
    </source>
</evidence>
<dbReference type="Proteomes" id="UP001200430">
    <property type="component" value="Unassembled WGS sequence"/>
</dbReference>
<keyword evidence="1" id="KW-0812">Transmembrane</keyword>
<dbReference type="HAMAP" id="MF_02088">
    <property type="entry name" value="Q_prec_transport"/>
    <property type="match status" value="1"/>
</dbReference>
<dbReference type="NCBIfam" id="TIGR00697">
    <property type="entry name" value="queuosine precursor transporter"/>
    <property type="match status" value="1"/>
</dbReference>
<feature type="transmembrane region" description="Helical" evidence="1">
    <location>
        <begin position="85"/>
        <end position="106"/>
    </location>
</feature>
<evidence type="ECO:0000313" key="2">
    <source>
        <dbReference type="EMBL" id="MCF4141393.1"/>
    </source>
</evidence>
<feature type="transmembrane region" description="Helical" evidence="1">
    <location>
        <begin position="168"/>
        <end position="185"/>
    </location>
</feature>
<dbReference type="Pfam" id="PF02592">
    <property type="entry name" value="Vut_1"/>
    <property type="match status" value="1"/>
</dbReference>
<comment type="caution">
    <text evidence="2">The sequence shown here is derived from an EMBL/GenBank/DDBJ whole genome shotgun (WGS) entry which is preliminary data.</text>
</comment>